<evidence type="ECO:0000313" key="2">
    <source>
        <dbReference type="Proteomes" id="UP000268696"/>
    </source>
</evidence>
<evidence type="ECO:0000313" key="1">
    <source>
        <dbReference type="EMBL" id="AZE55869.1"/>
    </source>
</evidence>
<dbReference type="Proteomes" id="UP000268696">
    <property type="component" value="Chromosome"/>
</dbReference>
<gene>
    <name evidence="1" type="ORF">C4K03_3716</name>
</gene>
<proteinExistence type="predicted"/>
<reference evidence="1 2" key="1">
    <citation type="submission" date="2018-03" db="EMBL/GenBank/DDBJ databases">
        <title>Diversity of phytobeneficial traits revealed by whole-genome analysis of worldwide-isolated phenazine-producing Pseudomonas spp.</title>
        <authorList>
            <person name="Biessy A."/>
            <person name="Novinscak A."/>
            <person name="Blom J."/>
            <person name="Leger G."/>
            <person name="Thomashow L.S."/>
            <person name="Cazorla F.M."/>
            <person name="Josic D."/>
            <person name="Filion M."/>
        </authorList>
    </citation>
    <scope>NUCLEOTIDE SEQUENCE [LARGE SCALE GENOMIC DNA]</scope>
    <source>
        <strain evidence="1 2">30B</strain>
    </source>
</reference>
<protein>
    <submittedName>
        <fullName evidence="1">Uncharacterized protein</fullName>
    </submittedName>
</protein>
<dbReference type="EMBL" id="CP027754">
    <property type="protein sequence ID" value="AZE55869.1"/>
    <property type="molecule type" value="Genomic_DNA"/>
</dbReference>
<dbReference type="AlphaFoldDB" id="A0A3G7UBF3"/>
<organism evidence="1 2">
    <name type="scientific">Pseudomonas synxantha</name>
    <dbReference type="NCBI Taxonomy" id="47883"/>
    <lineage>
        <taxon>Bacteria</taxon>
        <taxon>Pseudomonadati</taxon>
        <taxon>Pseudomonadota</taxon>
        <taxon>Gammaproteobacteria</taxon>
        <taxon>Pseudomonadales</taxon>
        <taxon>Pseudomonadaceae</taxon>
        <taxon>Pseudomonas</taxon>
    </lineage>
</organism>
<sequence length="38" mass="4307">MLPACSGLTHQRLYVLLRGTAHPEYKIHIVTTSLNEDK</sequence>
<name>A0A3G7UBF3_9PSED</name>
<accession>A0A3G7UBF3</accession>